<comment type="caution">
    <text evidence="3">The sequence shown here is derived from an EMBL/GenBank/DDBJ whole genome shotgun (WGS) entry which is preliminary data.</text>
</comment>
<evidence type="ECO:0000256" key="1">
    <source>
        <dbReference type="SAM" id="SignalP"/>
    </source>
</evidence>
<dbReference type="Proteomes" id="UP001165653">
    <property type="component" value="Unassembled WGS sequence"/>
</dbReference>
<keyword evidence="1" id="KW-0732">Signal</keyword>
<dbReference type="InterPro" id="IPR036163">
    <property type="entry name" value="HMA_dom_sf"/>
</dbReference>
<feature type="chain" id="PRO_5046350050" description="HMA domain-containing protein" evidence="1">
    <location>
        <begin position="23"/>
        <end position="113"/>
    </location>
</feature>
<dbReference type="EMBL" id="JAPDDR010000003">
    <property type="protein sequence ID" value="MCW1913239.1"/>
    <property type="molecule type" value="Genomic_DNA"/>
</dbReference>
<proteinExistence type="predicted"/>
<gene>
    <name evidence="3" type="ORF">OJ996_06635</name>
</gene>
<evidence type="ECO:0000313" key="3">
    <source>
        <dbReference type="EMBL" id="MCW1913239.1"/>
    </source>
</evidence>
<dbReference type="InterPro" id="IPR006121">
    <property type="entry name" value="HMA_dom"/>
</dbReference>
<dbReference type="Gene3D" id="3.30.70.100">
    <property type="match status" value="1"/>
</dbReference>
<dbReference type="RefSeq" id="WP_264512493.1">
    <property type="nucleotide sequence ID" value="NZ_JAPDDR010000003.1"/>
</dbReference>
<dbReference type="SUPFAM" id="SSF55008">
    <property type="entry name" value="HMA, heavy metal-associated domain"/>
    <property type="match status" value="1"/>
</dbReference>
<keyword evidence="4" id="KW-1185">Reference proteome</keyword>
<organism evidence="3 4">
    <name type="scientific">Luteolibacter rhizosphaerae</name>
    <dbReference type="NCBI Taxonomy" id="2989719"/>
    <lineage>
        <taxon>Bacteria</taxon>
        <taxon>Pseudomonadati</taxon>
        <taxon>Verrucomicrobiota</taxon>
        <taxon>Verrucomicrobiia</taxon>
        <taxon>Verrucomicrobiales</taxon>
        <taxon>Verrucomicrobiaceae</taxon>
        <taxon>Luteolibacter</taxon>
    </lineage>
</organism>
<dbReference type="PROSITE" id="PS50846">
    <property type="entry name" value="HMA_2"/>
    <property type="match status" value="1"/>
</dbReference>
<protein>
    <recommendedName>
        <fullName evidence="2">HMA domain-containing protein</fullName>
    </recommendedName>
</protein>
<feature type="domain" description="HMA" evidence="2">
    <location>
        <begin position="28"/>
        <end position="95"/>
    </location>
</feature>
<evidence type="ECO:0000313" key="4">
    <source>
        <dbReference type="Proteomes" id="UP001165653"/>
    </source>
</evidence>
<accession>A0ABT3G0Y1</accession>
<name>A0ABT3G0Y1_9BACT</name>
<reference evidence="3" key="1">
    <citation type="submission" date="2022-10" db="EMBL/GenBank/DDBJ databases">
        <title>Luteolibacter sp. GHJ8, whole genome shotgun sequencing project.</title>
        <authorList>
            <person name="Zhao G."/>
            <person name="Shen L."/>
        </authorList>
    </citation>
    <scope>NUCLEOTIDE SEQUENCE</scope>
    <source>
        <strain evidence="3">GHJ8</strain>
    </source>
</reference>
<evidence type="ECO:0000259" key="2">
    <source>
        <dbReference type="PROSITE" id="PS50846"/>
    </source>
</evidence>
<feature type="signal peptide" evidence="1">
    <location>
        <begin position="1"/>
        <end position="22"/>
    </location>
</feature>
<sequence>MYHNILLSILGAWLFLAGPARASNERVMTVKTTVDGMVCSFCAQGLVTHFKKHPAVSNVHVDLTRKLVILEEKKGATIKDEEITEFIKKSGFEPKKVERVTDAFEKVKADKKS</sequence>